<dbReference type="AlphaFoldDB" id="A0A4P8XTJ7"/>
<evidence type="ECO:0000256" key="1">
    <source>
        <dbReference type="ARBA" id="ARBA00022801"/>
    </source>
</evidence>
<sequence>MKRIISFSLLIVFLISFAGCGKSSEKTESTEQSKATSQSVTATTHNTEKTTEKKTTESSTTKPTEKKGKLSGFKVLLDAGHGCSGNYVEPKYKGASDSEVTYENSSTGTTGVVTKKREGDLTLEIALKLQKKLQNLGADVLMIRTKKTTPMSLVQRAEYGNKHKVDLAFRIHADGLDDQSVNGASTLYPSAEHINNKIAEKSKNIASIIQKEYIKSTGLADRGTVERNDLVGFNFTTVPCVLLELGFMTNPEEDKKMSDKEFQKKMVDGITNGMIAYYTDKH</sequence>
<feature type="signal peptide" evidence="3">
    <location>
        <begin position="1"/>
        <end position="18"/>
    </location>
</feature>
<reference evidence="5 6" key="1">
    <citation type="submission" date="2019-04" db="EMBL/GenBank/DDBJ databases">
        <authorList>
            <person name="Embree M."/>
            <person name="Gaffney J.R."/>
        </authorList>
    </citation>
    <scope>NUCLEOTIDE SEQUENCE [LARGE SCALE GENOMIC DNA]</scope>
    <source>
        <strain evidence="5 6">JE7A12</strain>
    </source>
</reference>
<dbReference type="GO" id="GO:0008745">
    <property type="term" value="F:N-acetylmuramoyl-L-alanine amidase activity"/>
    <property type="evidence" value="ECO:0007669"/>
    <property type="project" value="InterPro"/>
</dbReference>
<dbReference type="SMART" id="SM00646">
    <property type="entry name" value="Ami_3"/>
    <property type="match status" value="1"/>
</dbReference>
<evidence type="ECO:0000313" key="5">
    <source>
        <dbReference type="EMBL" id="QCT06291.1"/>
    </source>
</evidence>
<feature type="chain" id="PRO_5039036923" evidence="3">
    <location>
        <begin position="19"/>
        <end position="282"/>
    </location>
</feature>
<dbReference type="GO" id="GO:0009253">
    <property type="term" value="P:peptidoglycan catabolic process"/>
    <property type="evidence" value="ECO:0007669"/>
    <property type="project" value="InterPro"/>
</dbReference>
<feature type="region of interest" description="Disordered" evidence="2">
    <location>
        <begin position="24"/>
        <end position="67"/>
    </location>
</feature>
<evidence type="ECO:0000256" key="2">
    <source>
        <dbReference type="SAM" id="MobiDB-lite"/>
    </source>
</evidence>
<dbReference type="SUPFAM" id="SSF53187">
    <property type="entry name" value="Zn-dependent exopeptidases"/>
    <property type="match status" value="1"/>
</dbReference>
<keyword evidence="1" id="KW-0378">Hydrolase</keyword>
<dbReference type="EMBL" id="CP039381">
    <property type="protein sequence ID" value="QCT06291.1"/>
    <property type="molecule type" value="Genomic_DNA"/>
</dbReference>
<dbReference type="OrthoDB" id="43070at2"/>
<dbReference type="Pfam" id="PF01520">
    <property type="entry name" value="Amidase_3"/>
    <property type="match status" value="1"/>
</dbReference>
<gene>
    <name evidence="5" type="ORF">E5Z56_02500</name>
</gene>
<evidence type="ECO:0000313" key="6">
    <source>
        <dbReference type="Proteomes" id="UP000301475"/>
    </source>
</evidence>
<dbReference type="Gene3D" id="3.40.630.40">
    <property type="entry name" value="Zn-dependent exopeptidases"/>
    <property type="match status" value="1"/>
</dbReference>
<accession>A0A4P8XTJ7</accession>
<dbReference type="PANTHER" id="PTHR30404:SF0">
    <property type="entry name" value="N-ACETYLMURAMOYL-L-ALANINE AMIDASE AMIC"/>
    <property type="match status" value="1"/>
</dbReference>
<dbReference type="InterPro" id="IPR002508">
    <property type="entry name" value="MurNAc-LAA_cat"/>
</dbReference>
<feature type="compositionally biased region" description="Basic and acidic residues" evidence="2">
    <location>
        <begin position="46"/>
        <end position="56"/>
    </location>
</feature>
<dbReference type="KEGG" id="ruj:E5Z56_02500"/>
<protein>
    <submittedName>
        <fullName evidence="5">N-acetylmuramoyl-L-alanine amidase</fullName>
    </submittedName>
</protein>
<evidence type="ECO:0000256" key="3">
    <source>
        <dbReference type="SAM" id="SignalP"/>
    </source>
</evidence>
<keyword evidence="3" id="KW-0732">Signal</keyword>
<evidence type="ECO:0000259" key="4">
    <source>
        <dbReference type="SMART" id="SM00646"/>
    </source>
</evidence>
<dbReference type="PROSITE" id="PS51257">
    <property type="entry name" value="PROKAR_LIPOPROTEIN"/>
    <property type="match status" value="1"/>
</dbReference>
<organism evidence="5 6">
    <name type="scientific">Ruminococcus bovis</name>
    <dbReference type="NCBI Taxonomy" id="2564099"/>
    <lineage>
        <taxon>Bacteria</taxon>
        <taxon>Bacillati</taxon>
        <taxon>Bacillota</taxon>
        <taxon>Clostridia</taxon>
        <taxon>Eubacteriales</taxon>
        <taxon>Oscillospiraceae</taxon>
        <taxon>Ruminococcus</taxon>
    </lineage>
</organism>
<dbReference type="RefSeq" id="WP_138156376.1">
    <property type="nucleotide sequence ID" value="NZ_CP039381.1"/>
</dbReference>
<proteinExistence type="predicted"/>
<dbReference type="InterPro" id="IPR050695">
    <property type="entry name" value="N-acetylmuramoyl_amidase_3"/>
</dbReference>
<feature type="domain" description="MurNAc-LAA" evidence="4">
    <location>
        <begin position="157"/>
        <end position="275"/>
    </location>
</feature>
<dbReference type="PANTHER" id="PTHR30404">
    <property type="entry name" value="N-ACETYLMURAMOYL-L-ALANINE AMIDASE"/>
    <property type="match status" value="1"/>
</dbReference>
<dbReference type="CDD" id="cd02696">
    <property type="entry name" value="MurNAc-LAA"/>
    <property type="match status" value="1"/>
</dbReference>
<keyword evidence="6" id="KW-1185">Reference proteome</keyword>
<dbReference type="Proteomes" id="UP000301475">
    <property type="component" value="Chromosome"/>
</dbReference>
<name>A0A4P8XTJ7_9FIRM</name>
<dbReference type="GO" id="GO:0030288">
    <property type="term" value="C:outer membrane-bounded periplasmic space"/>
    <property type="evidence" value="ECO:0007669"/>
    <property type="project" value="TreeGrafter"/>
</dbReference>
<feature type="compositionally biased region" description="Low complexity" evidence="2">
    <location>
        <begin position="32"/>
        <end position="45"/>
    </location>
</feature>